<dbReference type="PROSITE" id="PS50035">
    <property type="entry name" value="PLD"/>
    <property type="match status" value="1"/>
</dbReference>
<dbReference type="HOGENOM" id="CLU_024860_0_0_9"/>
<dbReference type="SUPFAM" id="SSF56024">
    <property type="entry name" value="Phospholipase D/nuclease"/>
    <property type="match status" value="2"/>
</dbReference>
<dbReference type="EMBL" id="ADLN01000070">
    <property type="protein sequence ID" value="EHI59232.1"/>
    <property type="molecule type" value="Genomic_DNA"/>
</dbReference>
<dbReference type="CDD" id="cd09113">
    <property type="entry name" value="PLDc_ymdC_like_2"/>
    <property type="match status" value="1"/>
</dbReference>
<dbReference type="GO" id="GO:0032049">
    <property type="term" value="P:cardiolipin biosynthetic process"/>
    <property type="evidence" value="ECO:0007669"/>
    <property type="project" value="UniProtKB-ARBA"/>
</dbReference>
<feature type="domain" description="PLD phosphodiesterase" evidence="1">
    <location>
        <begin position="96"/>
        <end position="123"/>
    </location>
</feature>
<organism evidence="2 3">
    <name type="scientific">Hungatella hathewayi WAL-18680</name>
    <dbReference type="NCBI Taxonomy" id="742737"/>
    <lineage>
        <taxon>Bacteria</taxon>
        <taxon>Bacillati</taxon>
        <taxon>Bacillota</taxon>
        <taxon>Clostridia</taxon>
        <taxon>Lachnospirales</taxon>
        <taxon>Lachnospiraceae</taxon>
        <taxon>Hungatella</taxon>
    </lineage>
</organism>
<protein>
    <recommendedName>
        <fullName evidence="1">PLD phosphodiesterase domain-containing protein</fullName>
    </recommendedName>
</protein>
<dbReference type="Proteomes" id="UP000005384">
    <property type="component" value="Unassembled WGS sequence"/>
</dbReference>
<dbReference type="RefSeq" id="WP_006780768.1">
    <property type="nucleotide sequence ID" value="NZ_JH379027.1"/>
</dbReference>
<accession>G5IH11</accession>
<sequence>MFDNTEALEERIRLISHASERIVLSTFDFCEDNSGKRMLAALYDAANRGVKVQILIDGYSYMTHVQGKASFQALGALDNVTIKVYNPINLLKPSKLMARLHDKYLLVDETAYILGGRNTYDYFLGDETNYKNYDWDVLVCRDGQDENSSFYQVEEYFQSVWNLPDCKAVMNTMPLWKNARNRVTEAGKALTVLYENMKSEKEDWFTAKDYTQMTVETNQIRLLSNPIDASVKEPVLFYNMTELMRQSEGRIVFHTPYILCNDYMMGRLTALCAANPDVTMMTNSVANNGNPFGATDYLIHKPKILDTGVQILEYDQGVSYHGKCFTIGDRLTGVGSFNWDMRSAYIDTELMLVIDSAALNASMRNYMETYEHDALEVKDKTTYHLKEGQIPQVISDKRKTRVRLLKPLDWLIRYLL</sequence>
<dbReference type="GO" id="GO:0030572">
    <property type="term" value="F:phosphatidyltransferase activity"/>
    <property type="evidence" value="ECO:0007669"/>
    <property type="project" value="UniProtKB-ARBA"/>
</dbReference>
<dbReference type="PATRIC" id="fig|742737.3.peg.2796"/>
<dbReference type="InterPro" id="IPR001736">
    <property type="entry name" value="PLipase_D/transphosphatidylase"/>
</dbReference>
<name>G5IH11_9FIRM</name>
<dbReference type="SMART" id="SM00155">
    <property type="entry name" value="PLDc"/>
    <property type="match status" value="2"/>
</dbReference>
<dbReference type="PANTHER" id="PTHR21248:SF12">
    <property type="entry name" value="CARDIOLIPIN SYNTHASE C"/>
    <property type="match status" value="1"/>
</dbReference>
<comment type="caution">
    <text evidence="2">The sequence shown here is derived from an EMBL/GenBank/DDBJ whole genome shotgun (WGS) entry which is preliminary data.</text>
</comment>
<dbReference type="InterPro" id="IPR025202">
    <property type="entry name" value="PLD-like_dom"/>
</dbReference>
<keyword evidence="3" id="KW-1185">Reference proteome</keyword>
<proteinExistence type="predicted"/>
<dbReference type="PANTHER" id="PTHR21248">
    <property type="entry name" value="CARDIOLIPIN SYNTHASE"/>
    <property type="match status" value="1"/>
</dbReference>
<reference evidence="2 3" key="1">
    <citation type="submission" date="2011-08" db="EMBL/GenBank/DDBJ databases">
        <title>The Genome Sequence of Clostridium hathewayi WAL-18680.</title>
        <authorList>
            <consortium name="The Broad Institute Genome Sequencing Platform"/>
            <person name="Earl A."/>
            <person name="Ward D."/>
            <person name="Feldgarden M."/>
            <person name="Gevers D."/>
            <person name="Finegold S.M."/>
            <person name="Summanen P.H."/>
            <person name="Molitoris D.R."/>
            <person name="Song M."/>
            <person name="Daigneault M."/>
            <person name="Allen-Vercoe E."/>
            <person name="Young S.K."/>
            <person name="Zeng Q."/>
            <person name="Gargeya S."/>
            <person name="Fitzgerald M."/>
            <person name="Haas B."/>
            <person name="Abouelleil A."/>
            <person name="Alvarado L."/>
            <person name="Arachchi H.M."/>
            <person name="Berlin A."/>
            <person name="Brown A."/>
            <person name="Chapman S.B."/>
            <person name="Chen Z."/>
            <person name="Dunbar C."/>
            <person name="Freedman E."/>
            <person name="Gearin G."/>
            <person name="Gellesch M."/>
            <person name="Goldberg J."/>
            <person name="Griggs A."/>
            <person name="Gujja S."/>
            <person name="Heiman D."/>
            <person name="Howarth C."/>
            <person name="Larson L."/>
            <person name="Lui A."/>
            <person name="MacDonald P.J.P."/>
            <person name="Montmayeur A."/>
            <person name="Murphy C."/>
            <person name="Neiman D."/>
            <person name="Pearson M."/>
            <person name="Priest M."/>
            <person name="Roberts A."/>
            <person name="Saif S."/>
            <person name="Shea T."/>
            <person name="Shenoy N."/>
            <person name="Sisk P."/>
            <person name="Stolte C."/>
            <person name="Sykes S."/>
            <person name="Wortman J."/>
            <person name="Nusbaum C."/>
            <person name="Birren B."/>
        </authorList>
    </citation>
    <scope>NUCLEOTIDE SEQUENCE [LARGE SCALE GENOMIC DNA]</scope>
    <source>
        <strain evidence="2 3">WAL-18680</strain>
    </source>
</reference>
<dbReference type="Pfam" id="PF13091">
    <property type="entry name" value="PLDc_2"/>
    <property type="match status" value="2"/>
</dbReference>
<evidence type="ECO:0000313" key="3">
    <source>
        <dbReference type="Proteomes" id="UP000005384"/>
    </source>
</evidence>
<gene>
    <name evidence="2" type="ORF">HMPREF9473_02789</name>
</gene>
<evidence type="ECO:0000313" key="2">
    <source>
        <dbReference type="EMBL" id="EHI59232.1"/>
    </source>
</evidence>
<dbReference type="Gene3D" id="3.30.870.10">
    <property type="entry name" value="Endonuclease Chain A"/>
    <property type="match status" value="2"/>
</dbReference>
<dbReference type="AlphaFoldDB" id="G5IH11"/>
<evidence type="ECO:0000259" key="1">
    <source>
        <dbReference type="PROSITE" id="PS50035"/>
    </source>
</evidence>